<keyword evidence="2" id="KW-1185">Reference proteome</keyword>
<reference evidence="1" key="1">
    <citation type="submission" date="2016-01" db="EMBL/GenBank/DDBJ databases">
        <authorList>
            <person name="Peeters Charlotte."/>
        </authorList>
    </citation>
    <scope>NUCLEOTIDE SEQUENCE</scope>
    <source>
        <strain evidence="1">LMG 22936</strain>
    </source>
</reference>
<dbReference type="Proteomes" id="UP000054717">
    <property type="component" value="Unassembled WGS sequence"/>
</dbReference>
<sequence>MPRKPKTAAGNKVHGNCELPFGSIKVDTLHIPRGLDSQGGFKELIRHRFVPHGWLQHSAATSHAPAYRFKAPQGCAAPGSRPPLTR</sequence>
<dbReference type="AlphaFoldDB" id="A0A158IXK6"/>
<evidence type="ECO:0000313" key="2">
    <source>
        <dbReference type="Proteomes" id="UP000054717"/>
    </source>
</evidence>
<gene>
    <name evidence="1" type="ORF">AWB66_03534</name>
</gene>
<protein>
    <submittedName>
        <fullName evidence="1">Uncharacterized protein</fullName>
    </submittedName>
</protein>
<accession>A0A158IXK6</accession>
<comment type="caution">
    <text evidence="1">The sequence shown here is derived from an EMBL/GenBank/DDBJ whole genome shotgun (WGS) entry which is preliminary data.</text>
</comment>
<dbReference type="EMBL" id="FCNZ02000013">
    <property type="protein sequence ID" value="SAL61374.1"/>
    <property type="molecule type" value="Genomic_DNA"/>
</dbReference>
<proteinExistence type="predicted"/>
<evidence type="ECO:0000313" key="1">
    <source>
        <dbReference type="EMBL" id="SAL61374.1"/>
    </source>
</evidence>
<organism evidence="1 2">
    <name type="scientific">Caballeronia telluris</name>
    <dbReference type="NCBI Taxonomy" id="326475"/>
    <lineage>
        <taxon>Bacteria</taxon>
        <taxon>Pseudomonadati</taxon>
        <taxon>Pseudomonadota</taxon>
        <taxon>Betaproteobacteria</taxon>
        <taxon>Burkholderiales</taxon>
        <taxon>Burkholderiaceae</taxon>
        <taxon>Caballeronia</taxon>
    </lineage>
</organism>
<name>A0A158IXK6_9BURK</name>